<dbReference type="SUPFAM" id="SSF48208">
    <property type="entry name" value="Six-hairpin glycosidases"/>
    <property type="match status" value="1"/>
</dbReference>
<dbReference type="EC" id="3.2.1.106" evidence="11"/>
<evidence type="ECO:0000256" key="3">
    <source>
        <dbReference type="ARBA" id="ARBA00022692"/>
    </source>
</evidence>
<evidence type="ECO:0000259" key="12">
    <source>
        <dbReference type="Pfam" id="PF03200"/>
    </source>
</evidence>
<dbReference type="Gene3D" id="1.50.10.10">
    <property type="match status" value="2"/>
</dbReference>
<evidence type="ECO:0000256" key="11">
    <source>
        <dbReference type="ARBA" id="ARBA00038888"/>
    </source>
</evidence>
<proteinExistence type="inferred from homology"/>
<keyword evidence="8" id="KW-0472">Membrane</keyword>
<evidence type="ECO:0000256" key="7">
    <source>
        <dbReference type="ARBA" id="ARBA00022989"/>
    </source>
</evidence>
<evidence type="ECO:0000256" key="6">
    <source>
        <dbReference type="ARBA" id="ARBA00022968"/>
    </source>
</evidence>
<keyword evidence="6" id="KW-0735">Signal-anchor</keyword>
<evidence type="ECO:0000256" key="2">
    <source>
        <dbReference type="ARBA" id="ARBA00010833"/>
    </source>
</evidence>
<dbReference type="InterPro" id="IPR008928">
    <property type="entry name" value="6-hairpin_glycosidase_sf"/>
</dbReference>
<dbReference type="PANTHER" id="PTHR10412">
    <property type="entry name" value="MANNOSYL-OLIGOSACCHARIDE GLUCOSIDASE"/>
    <property type="match status" value="1"/>
</dbReference>
<comment type="subcellular location">
    <subcellularLocation>
        <location evidence="1">Endoplasmic reticulum membrane</location>
        <topology evidence="1">Single-pass type II membrane protein</topology>
    </subcellularLocation>
</comment>
<evidence type="ECO:0000256" key="5">
    <source>
        <dbReference type="ARBA" id="ARBA00022824"/>
    </source>
</evidence>
<gene>
    <name evidence="13" type="ORF">BJ554DRAFT_5014</name>
</gene>
<dbReference type="InterPro" id="IPR004888">
    <property type="entry name" value="Glycoside_hydrolase_63"/>
</dbReference>
<evidence type="ECO:0000256" key="9">
    <source>
        <dbReference type="ARBA" id="ARBA00023180"/>
    </source>
</evidence>
<feature type="non-terminal residue" evidence="13">
    <location>
        <position position="1"/>
    </location>
</feature>
<keyword evidence="5" id="KW-0256">Endoplasmic reticulum</keyword>
<name>A0A8H7ZM85_9FUNG</name>
<evidence type="ECO:0000256" key="1">
    <source>
        <dbReference type="ARBA" id="ARBA00004648"/>
    </source>
</evidence>
<reference evidence="13 14" key="1">
    <citation type="journal article" name="Sci. Rep.">
        <title>Genome-scale phylogenetic analyses confirm Olpidium as the closest living zoosporic fungus to the non-flagellated, terrestrial fungi.</title>
        <authorList>
            <person name="Chang Y."/>
            <person name="Rochon D."/>
            <person name="Sekimoto S."/>
            <person name="Wang Y."/>
            <person name="Chovatia M."/>
            <person name="Sandor L."/>
            <person name="Salamov A."/>
            <person name="Grigoriev I.V."/>
            <person name="Stajich J.E."/>
            <person name="Spatafora J.W."/>
        </authorList>
    </citation>
    <scope>NUCLEOTIDE SEQUENCE [LARGE SCALE GENOMIC DNA]</scope>
    <source>
        <strain evidence="13">S191</strain>
    </source>
</reference>
<dbReference type="GO" id="GO:0006487">
    <property type="term" value="P:protein N-linked glycosylation"/>
    <property type="evidence" value="ECO:0007669"/>
    <property type="project" value="TreeGrafter"/>
</dbReference>
<keyword evidence="9" id="KW-0325">Glycoprotein</keyword>
<dbReference type="AlphaFoldDB" id="A0A8H7ZM85"/>
<dbReference type="GO" id="GO:0004573">
    <property type="term" value="F:Glc3Man9GlcNAc2 oligosaccharide glucosidase activity"/>
    <property type="evidence" value="ECO:0007669"/>
    <property type="project" value="UniProtKB-EC"/>
</dbReference>
<evidence type="ECO:0000313" key="14">
    <source>
        <dbReference type="Proteomes" id="UP000673691"/>
    </source>
</evidence>
<keyword evidence="4" id="KW-0378">Hydrolase</keyword>
<keyword evidence="14" id="KW-1185">Reference proteome</keyword>
<comment type="caution">
    <text evidence="13">The sequence shown here is derived from an EMBL/GenBank/DDBJ whole genome shotgun (WGS) entry which is preliminary data.</text>
</comment>
<evidence type="ECO:0000256" key="10">
    <source>
        <dbReference type="ARBA" id="ARBA00023295"/>
    </source>
</evidence>
<dbReference type="OrthoDB" id="410058at2759"/>
<organism evidence="13 14">
    <name type="scientific">Olpidium bornovanus</name>
    <dbReference type="NCBI Taxonomy" id="278681"/>
    <lineage>
        <taxon>Eukaryota</taxon>
        <taxon>Fungi</taxon>
        <taxon>Fungi incertae sedis</taxon>
        <taxon>Olpidiomycota</taxon>
        <taxon>Olpidiomycotina</taxon>
        <taxon>Olpidiomycetes</taxon>
        <taxon>Olpidiales</taxon>
        <taxon>Olpidiaceae</taxon>
        <taxon>Olpidium</taxon>
    </lineage>
</organism>
<dbReference type="PANTHER" id="PTHR10412:SF11">
    <property type="entry name" value="MANNOSYL-OLIGOSACCHARIDE GLUCOSIDASE"/>
    <property type="match status" value="1"/>
</dbReference>
<dbReference type="InterPro" id="IPR012341">
    <property type="entry name" value="6hp_glycosidase-like_sf"/>
</dbReference>
<accession>A0A8H7ZM85</accession>
<protein>
    <recommendedName>
        <fullName evidence="11">mannosyl-oligosaccharide glucosidase</fullName>
        <ecNumber evidence="11">3.2.1.106</ecNumber>
    </recommendedName>
</protein>
<dbReference type="GO" id="GO:0009311">
    <property type="term" value="P:oligosaccharide metabolic process"/>
    <property type="evidence" value="ECO:0007669"/>
    <property type="project" value="InterPro"/>
</dbReference>
<dbReference type="Proteomes" id="UP000673691">
    <property type="component" value="Unassembled WGS sequence"/>
</dbReference>
<comment type="similarity">
    <text evidence="2">Belongs to the glycosyl hydrolase 63 family.</text>
</comment>
<keyword evidence="7" id="KW-1133">Transmembrane helix</keyword>
<feature type="domain" description="Glycosyl hydrolase family 63 C-terminal" evidence="12">
    <location>
        <begin position="130"/>
        <end position="169"/>
    </location>
</feature>
<keyword evidence="3" id="KW-0812">Transmembrane</keyword>
<feature type="domain" description="Glycosyl hydrolase family 63 C-terminal" evidence="12">
    <location>
        <begin position="5"/>
        <end position="45"/>
    </location>
</feature>
<dbReference type="EMBL" id="JAEFCI010013208">
    <property type="protein sequence ID" value="KAG5455538.1"/>
    <property type="molecule type" value="Genomic_DNA"/>
</dbReference>
<dbReference type="InterPro" id="IPR031335">
    <property type="entry name" value="Glyco_hydro_63_C"/>
</dbReference>
<dbReference type="Pfam" id="PF03200">
    <property type="entry name" value="Glyco_hydro_63"/>
    <property type="match status" value="2"/>
</dbReference>
<evidence type="ECO:0000256" key="8">
    <source>
        <dbReference type="ARBA" id="ARBA00023136"/>
    </source>
</evidence>
<evidence type="ECO:0000256" key="4">
    <source>
        <dbReference type="ARBA" id="ARBA00022801"/>
    </source>
</evidence>
<keyword evidence="10" id="KW-0326">Glycosidase</keyword>
<evidence type="ECO:0000313" key="13">
    <source>
        <dbReference type="EMBL" id="KAG5455538.1"/>
    </source>
</evidence>
<dbReference type="GO" id="GO:0005789">
    <property type="term" value="C:endoplasmic reticulum membrane"/>
    <property type="evidence" value="ECO:0007669"/>
    <property type="project" value="UniProtKB-SubCell"/>
</dbReference>
<sequence length="171" mass="19352">DSIPVCHKGYVTLFPLLLGLLPHDSPKVEALLKLMHHPDHLWSPYVTSFPRAICLPTSFPLHFGGRPCSDPNAGVELLTSNPYSIVMSVFLNRYGLRSLSKSDAYYGQGENFWRGPIWVNINFLALSVLHKSYKKTGYVWEQYLDVTGEGRRSHPFTGWTSLITLIMAEED</sequence>